<dbReference type="EMBL" id="DWWT01000058">
    <property type="protein sequence ID" value="HJC06655.1"/>
    <property type="molecule type" value="Genomic_DNA"/>
</dbReference>
<dbReference type="SUPFAM" id="SSF46785">
    <property type="entry name" value="Winged helix' DNA-binding domain"/>
    <property type="match status" value="1"/>
</dbReference>
<gene>
    <name evidence="2" type="ORF">H9704_10975</name>
</gene>
<feature type="domain" description="HTH marR-type" evidence="1">
    <location>
        <begin position="1"/>
        <end position="142"/>
    </location>
</feature>
<dbReference type="GO" id="GO:0003700">
    <property type="term" value="F:DNA-binding transcription factor activity"/>
    <property type="evidence" value="ECO:0007669"/>
    <property type="project" value="InterPro"/>
</dbReference>
<dbReference type="PANTHER" id="PTHR33164">
    <property type="entry name" value="TRANSCRIPTIONAL REGULATOR, MARR FAMILY"/>
    <property type="match status" value="1"/>
</dbReference>
<comment type="caution">
    <text evidence="2">The sequence shown here is derived from an EMBL/GenBank/DDBJ whole genome shotgun (WGS) entry which is preliminary data.</text>
</comment>
<evidence type="ECO:0000259" key="1">
    <source>
        <dbReference type="PROSITE" id="PS50995"/>
    </source>
</evidence>
<reference evidence="2" key="1">
    <citation type="journal article" date="2021" name="PeerJ">
        <title>Extensive microbial diversity within the chicken gut microbiome revealed by metagenomics and culture.</title>
        <authorList>
            <person name="Gilroy R."/>
            <person name="Ravi A."/>
            <person name="Getino M."/>
            <person name="Pursley I."/>
            <person name="Horton D.L."/>
            <person name="Alikhan N.F."/>
            <person name="Baker D."/>
            <person name="Gharbi K."/>
            <person name="Hall N."/>
            <person name="Watson M."/>
            <person name="Adriaenssens E.M."/>
            <person name="Foster-Nyarko E."/>
            <person name="Jarju S."/>
            <person name="Secka A."/>
            <person name="Antonio M."/>
            <person name="Oren A."/>
            <person name="Chaudhuri R.R."/>
            <person name="La Ragione R."/>
            <person name="Hildebrand F."/>
            <person name="Pallen M.J."/>
        </authorList>
    </citation>
    <scope>NUCLEOTIDE SEQUENCE</scope>
    <source>
        <strain evidence="2">CHK180-15479</strain>
    </source>
</reference>
<dbReference type="InterPro" id="IPR039422">
    <property type="entry name" value="MarR/SlyA-like"/>
</dbReference>
<accession>A0A9D2N0P4</accession>
<name>A0A9D2N0P4_9FIRM</name>
<keyword evidence="2" id="KW-0238">DNA-binding</keyword>
<dbReference type="Pfam" id="PF12802">
    <property type="entry name" value="MarR_2"/>
    <property type="match status" value="1"/>
</dbReference>
<proteinExistence type="predicted"/>
<dbReference type="InterPro" id="IPR036390">
    <property type="entry name" value="WH_DNA-bd_sf"/>
</dbReference>
<dbReference type="InterPro" id="IPR036388">
    <property type="entry name" value="WH-like_DNA-bd_sf"/>
</dbReference>
<dbReference type="GO" id="GO:0003677">
    <property type="term" value="F:DNA binding"/>
    <property type="evidence" value="ECO:0007669"/>
    <property type="project" value="UniProtKB-KW"/>
</dbReference>
<evidence type="ECO:0000313" key="3">
    <source>
        <dbReference type="Proteomes" id="UP000823910"/>
    </source>
</evidence>
<dbReference type="SMART" id="SM00347">
    <property type="entry name" value="HTH_MARR"/>
    <property type="match status" value="1"/>
</dbReference>
<dbReference type="Gene3D" id="1.10.10.10">
    <property type="entry name" value="Winged helix-like DNA-binding domain superfamily/Winged helix DNA-binding domain"/>
    <property type="match status" value="1"/>
</dbReference>
<sequence>MTKEDKKNAYLYCKFRDEQFALYDEYAKRNGMMMKTLLVVNVLFYDAFYRKGGMTQKEICQRTFQSKQTVNLIIKNLLAENYVTVTEAPENKRSKIVRMTDAGRAYCEKVVRHITWAEDTAMSMFTPEEQKQLIDLSRTFTKNLTMLVNQEKKDGSGVSG</sequence>
<dbReference type="AlphaFoldDB" id="A0A9D2N0P4"/>
<reference evidence="2" key="2">
    <citation type="submission" date="2021-04" db="EMBL/GenBank/DDBJ databases">
        <authorList>
            <person name="Gilroy R."/>
        </authorList>
    </citation>
    <scope>NUCLEOTIDE SEQUENCE</scope>
    <source>
        <strain evidence="2">CHK180-15479</strain>
    </source>
</reference>
<dbReference type="PROSITE" id="PS50995">
    <property type="entry name" value="HTH_MARR_2"/>
    <property type="match status" value="1"/>
</dbReference>
<dbReference type="PANTHER" id="PTHR33164:SF43">
    <property type="entry name" value="HTH-TYPE TRANSCRIPTIONAL REPRESSOR YETL"/>
    <property type="match status" value="1"/>
</dbReference>
<dbReference type="Proteomes" id="UP000823910">
    <property type="component" value="Unassembled WGS sequence"/>
</dbReference>
<organism evidence="2 3">
    <name type="scientific">Candidatus Enterocloster excrementipullorum</name>
    <dbReference type="NCBI Taxonomy" id="2838559"/>
    <lineage>
        <taxon>Bacteria</taxon>
        <taxon>Bacillati</taxon>
        <taxon>Bacillota</taxon>
        <taxon>Clostridia</taxon>
        <taxon>Lachnospirales</taxon>
        <taxon>Lachnospiraceae</taxon>
        <taxon>Enterocloster</taxon>
    </lineage>
</organism>
<dbReference type="GO" id="GO:0006950">
    <property type="term" value="P:response to stress"/>
    <property type="evidence" value="ECO:0007669"/>
    <property type="project" value="TreeGrafter"/>
</dbReference>
<protein>
    <submittedName>
        <fullName evidence="2">Winged helix DNA-binding protein</fullName>
    </submittedName>
</protein>
<evidence type="ECO:0000313" key="2">
    <source>
        <dbReference type="EMBL" id="HJC06655.1"/>
    </source>
</evidence>
<dbReference type="InterPro" id="IPR000835">
    <property type="entry name" value="HTH_MarR-typ"/>
</dbReference>